<dbReference type="PANTHER" id="PTHR11439:SF483">
    <property type="entry name" value="PEPTIDE SYNTHASE GLIP-LIKE, PUTATIVE (AFU_ORTHOLOGUE AFUA_3G12920)-RELATED"/>
    <property type="match status" value="1"/>
</dbReference>
<dbReference type="EMBL" id="PNBA02000016">
    <property type="protein sequence ID" value="KAG6397697.1"/>
    <property type="molecule type" value="Genomic_DNA"/>
</dbReference>
<reference evidence="2" key="2">
    <citation type="submission" date="2020-08" db="EMBL/GenBank/DDBJ databases">
        <title>Plant Genome Project.</title>
        <authorList>
            <person name="Zhang R.-G."/>
        </authorList>
    </citation>
    <scope>NUCLEOTIDE SEQUENCE</scope>
    <source>
        <strain evidence="2">Huo1</strain>
        <tissue evidence="2">Leaf</tissue>
    </source>
</reference>
<evidence type="ECO:0000313" key="3">
    <source>
        <dbReference type="Proteomes" id="UP000298416"/>
    </source>
</evidence>
<dbReference type="Proteomes" id="UP000298416">
    <property type="component" value="Unassembled WGS sequence"/>
</dbReference>
<proteinExistence type="predicted"/>
<dbReference type="AlphaFoldDB" id="A0A8X8ZAR0"/>
<comment type="caution">
    <text evidence="2">The sequence shown here is derived from an EMBL/GenBank/DDBJ whole genome shotgun (WGS) entry which is preliminary data.</text>
</comment>
<feature type="domain" description="Reverse transcriptase Ty1/copia-type" evidence="1">
    <location>
        <begin position="145"/>
        <end position="240"/>
    </location>
</feature>
<gene>
    <name evidence="2" type="ORF">SASPL_143867</name>
</gene>
<reference evidence="2" key="1">
    <citation type="submission" date="2018-01" db="EMBL/GenBank/DDBJ databases">
        <authorList>
            <person name="Mao J.F."/>
        </authorList>
    </citation>
    <scope>NUCLEOTIDE SEQUENCE</scope>
    <source>
        <strain evidence="2">Huo1</strain>
        <tissue evidence="2">Leaf</tissue>
    </source>
</reference>
<dbReference type="SUPFAM" id="SSF56672">
    <property type="entry name" value="DNA/RNA polymerases"/>
    <property type="match status" value="1"/>
</dbReference>
<evidence type="ECO:0000313" key="2">
    <source>
        <dbReference type="EMBL" id="KAG6397697.1"/>
    </source>
</evidence>
<keyword evidence="3" id="KW-1185">Reference proteome</keyword>
<organism evidence="2">
    <name type="scientific">Salvia splendens</name>
    <name type="common">Scarlet sage</name>
    <dbReference type="NCBI Taxonomy" id="180675"/>
    <lineage>
        <taxon>Eukaryota</taxon>
        <taxon>Viridiplantae</taxon>
        <taxon>Streptophyta</taxon>
        <taxon>Embryophyta</taxon>
        <taxon>Tracheophyta</taxon>
        <taxon>Spermatophyta</taxon>
        <taxon>Magnoliopsida</taxon>
        <taxon>eudicotyledons</taxon>
        <taxon>Gunneridae</taxon>
        <taxon>Pentapetalae</taxon>
        <taxon>asterids</taxon>
        <taxon>lamiids</taxon>
        <taxon>Lamiales</taxon>
        <taxon>Lamiaceae</taxon>
        <taxon>Nepetoideae</taxon>
        <taxon>Mentheae</taxon>
        <taxon>Salviinae</taxon>
        <taxon>Salvia</taxon>
        <taxon>Salvia subgen. Calosphace</taxon>
        <taxon>core Calosphace</taxon>
    </lineage>
</organism>
<name>A0A8X8ZAR0_SALSN</name>
<dbReference type="InterPro" id="IPR043502">
    <property type="entry name" value="DNA/RNA_pol_sf"/>
</dbReference>
<protein>
    <recommendedName>
        <fullName evidence="1">Reverse transcriptase Ty1/copia-type domain-containing protein</fullName>
    </recommendedName>
</protein>
<sequence>MDSDSNPVSPISLSETPKPPSAILLDHDFYWEEQELKNLLIKEKNEIPLIIDEFDSDSPLKSARNEAIAWMLKGLEVHRVRDLWDSEGVGDIWLYDEGFSHPQCWVRRLLCDEFFVRNIGYRLTVEGATPESTLVCKLKKSLYASDQSFFYKSDGAAGFFGIVVYVDDILVGTTNPEMTNDFKKFLTQHFKFKDLGDPKYFLELEIARNKKGIQISQRKYTMDLLKDTSFMGSKPSAIPMDPLKKLQLDSGTIGRCFQYVSKPCIEHWQAAEKVLKYLKASLGHGLFYSNSSKPNLSIFSYADWAASD</sequence>
<dbReference type="InterPro" id="IPR013103">
    <property type="entry name" value="RVT_2"/>
</dbReference>
<dbReference type="Pfam" id="PF07727">
    <property type="entry name" value="RVT_2"/>
    <property type="match status" value="1"/>
</dbReference>
<dbReference type="PANTHER" id="PTHR11439">
    <property type="entry name" value="GAG-POL-RELATED RETROTRANSPOSON"/>
    <property type="match status" value="1"/>
</dbReference>
<accession>A0A8X8ZAR0</accession>
<evidence type="ECO:0000259" key="1">
    <source>
        <dbReference type="Pfam" id="PF07727"/>
    </source>
</evidence>